<comment type="caution">
    <text evidence="2">The sequence shown here is derived from an EMBL/GenBank/DDBJ whole genome shotgun (WGS) entry which is preliminary data.</text>
</comment>
<feature type="region of interest" description="Disordered" evidence="1">
    <location>
        <begin position="172"/>
        <end position="210"/>
    </location>
</feature>
<sequence>MTNGSNVWVAYIRRSVLNRIKRGEKRIATGDGEDIIFKLDAKLVLLYDHAEYPVCAAEFAPYAGLKRIKTDRSKLLVEAKVICDKIMNLELSEEQAALLSVVNVQVVGLETSTVSVKLVDNHLYAANTISSYTLPSTVSQLKQHCKDVIGQIFDLKYYTLNTADIIKQTLNDKKSKKSMKRKLQEDQDESLPPLTAKPAPTWRHKARKQN</sequence>
<dbReference type="AlphaFoldDB" id="A0A168P9C1"/>
<organism evidence="2 3">
    <name type="scientific">Mucor lusitanicus CBS 277.49</name>
    <dbReference type="NCBI Taxonomy" id="747725"/>
    <lineage>
        <taxon>Eukaryota</taxon>
        <taxon>Fungi</taxon>
        <taxon>Fungi incertae sedis</taxon>
        <taxon>Mucoromycota</taxon>
        <taxon>Mucoromycotina</taxon>
        <taxon>Mucoromycetes</taxon>
        <taxon>Mucorales</taxon>
        <taxon>Mucorineae</taxon>
        <taxon>Mucoraceae</taxon>
        <taxon>Mucor</taxon>
    </lineage>
</organism>
<gene>
    <name evidence="2" type="ORF">MUCCIDRAFT_104299</name>
</gene>
<accession>A0A168P9C1</accession>
<proteinExistence type="predicted"/>
<evidence type="ECO:0000256" key="1">
    <source>
        <dbReference type="SAM" id="MobiDB-lite"/>
    </source>
</evidence>
<keyword evidence="3" id="KW-1185">Reference proteome</keyword>
<reference evidence="2 3" key="1">
    <citation type="submission" date="2015-06" db="EMBL/GenBank/DDBJ databases">
        <title>Expansion of signal transduction pathways in fungi by whole-genome duplication.</title>
        <authorList>
            <consortium name="DOE Joint Genome Institute"/>
            <person name="Corrochano L.M."/>
            <person name="Kuo A."/>
            <person name="Marcet-Houben M."/>
            <person name="Polaino S."/>
            <person name="Salamov A."/>
            <person name="Villalobos J.M."/>
            <person name="Alvarez M.I."/>
            <person name="Avalos J."/>
            <person name="Benito E.P."/>
            <person name="Benoit I."/>
            <person name="Burger G."/>
            <person name="Camino L.P."/>
            <person name="Canovas D."/>
            <person name="Cerda-Olmedo E."/>
            <person name="Cheng J.-F."/>
            <person name="Dominguez A."/>
            <person name="Elias M."/>
            <person name="Eslava A.P."/>
            <person name="Glaser F."/>
            <person name="Grimwood J."/>
            <person name="Gutierrez G."/>
            <person name="Heitman J."/>
            <person name="Henrissat B."/>
            <person name="Iturriaga E.A."/>
            <person name="Lang B.F."/>
            <person name="Lavin J.L."/>
            <person name="Lee S."/>
            <person name="Li W."/>
            <person name="Lindquist E."/>
            <person name="Lopez-Garcia S."/>
            <person name="Luque E.M."/>
            <person name="Marcos A.T."/>
            <person name="Martin J."/>
            <person name="Mccluskey K."/>
            <person name="Medina H.R."/>
            <person name="Miralles-Duran A."/>
            <person name="Miyazaki A."/>
            <person name="Munoz-Torres E."/>
            <person name="Oguiza J.A."/>
            <person name="Ohm R."/>
            <person name="Olmedo M."/>
            <person name="Orejas M."/>
            <person name="Ortiz-Castellanos L."/>
            <person name="Pisabarro A.G."/>
            <person name="Rodriguez-Romero J."/>
            <person name="Ruiz-Herrera J."/>
            <person name="Ruiz-Vazquez R."/>
            <person name="Sanz C."/>
            <person name="Schackwitz W."/>
            <person name="Schmutz J."/>
            <person name="Shahriari M."/>
            <person name="Shelest E."/>
            <person name="Silva-Franco F."/>
            <person name="Soanes D."/>
            <person name="Syed K."/>
            <person name="Tagua V.G."/>
            <person name="Talbot N.J."/>
            <person name="Thon M."/>
            <person name="De Vries R.P."/>
            <person name="Wiebenga A."/>
            <person name="Yadav J.S."/>
            <person name="Braun E.L."/>
            <person name="Baker S."/>
            <person name="Garre V."/>
            <person name="Horwitz B."/>
            <person name="Torres-Martinez S."/>
            <person name="Idnurm A."/>
            <person name="Herrera-Estrella A."/>
            <person name="Gabaldon T."/>
            <person name="Grigoriev I.V."/>
        </authorList>
    </citation>
    <scope>NUCLEOTIDE SEQUENCE [LARGE SCALE GENOMIC DNA]</scope>
    <source>
        <strain evidence="2 3">CBS 277.49</strain>
    </source>
</reference>
<dbReference type="VEuPathDB" id="FungiDB:MUCCIDRAFT_104299"/>
<dbReference type="EMBL" id="AMYB01000001">
    <property type="protein sequence ID" value="OAD07374.1"/>
    <property type="molecule type" value="Genomic_DNA"/>
</dbReference>
<name>A0A168P9C1_MUCCL</name>
<dbReference type="Proteomes" id="UP000077051">
    <property type="component" value="Unassembled WGS sequence"/>
</dbReference>
<protein>
    <submittedName>
        <fullName evidence="2">Uncharacterized protein</fullName>
    </submittedName>
</protein>
<evidence type="ECO:0000313" key="2">
    <source>
        <dbReference type="EMBL" id="OAD07374.1"/>
    </source>
</evidence>
<evidence type="ECO:0000313" key="3">
    <source>
        <dbReference type="Proteomes" id="UP000077051"/>
    </source>
</evidence>
<dbReference type="OrthoDB" id="2284698at2759"/>